<dbReference type="PANTHER" id="PTHR43394">
    <property type="entry name" value="ATP-DEPENDENT PERMEASE MDL1, MITOCHONDRIAL"/>
    <property type="match status" value="1"/>
</dbReference>
<dbReference type="AlphaFoldDB" id="A0A0R2HYV5"/>
<dbReference type="GO" id="GO:0015421">
    <property type="term" value="F:ABC-type oligopeptide transporter activity"/>
    <property type="evidence" value="ECO:0007669"/>
    <property type="project" value="TreeGrafter"/>
</dbReference>
<keyword evidence="5" id="KW-0067">ATP-binding</keyword>
<keyword evidence="6 8" id="KW-1133">Transmembrane helix</keyword>
<dbReference type="InterPro" id="IPR017871">
    <property type="entry name" value="ABC_transporter-like_CS"/>
</dbReference>
<dbReference type="Pfam" id="PF00664">
    <property type="entry name" value="ABC_membrane"/>
    <property type="match status" value="1"/>
</dbReference>
<evidence type="ECO:0000259" key="10">
    <source>
        <dbReference type="PROSITE" id="PS50929"/>
    </source>
</evidence>
<evidence type="ECO:0000256" key="5">
    <source>
        <dbReference type="ARBA" id="ARBA00022840"/>
    </source>
</evidence>
<feature type="transmembrane region" description="Helical" evidence="8">
    <location>
        <begin position="20"/>
        <end position="44"/>
    </location>
</feature>
<keyword evidence="12" id="KW-1185">Reference proteome</keyword>
<dbReference type="CDD" id="cd18547">
    <property type="entry name" value="ABC_6TM_Tm288_like"/>
    <property type="match status" value="1"/>
</dbReference>
<dbReference type="InterPro" id="IPR011527">
    <property type="entry name" value="ABC1_TM_dom"/>
</dbReference>
<keyword evidence="7 8" id="KW-0472">Membrane</keyword>
<dbReference type="Gene3D" id="1.20.1560.10">
    <property type="entry name" value="ABC transporter type 1, transmembrane domain"/>
    <property type="match status" value="1"/>
</dbReference>
<evidence type="ECO:0000256" key="3">
    <source>
        <dbReference type="ARBA" id="ARBA00022692"/>
    </source>
</evidence>
<evidence type="ECO:0000256" key="7">
    <source>
        <dbReference type="ARBA" id="ARBA00023136"/>
    </source>
</evidence>
<dbReference type="PATRIC" id="fig|1449336.4.peg.1284"/>
<dbReference type="Pfam" id="PF00005">
    <property type="entry name" value="ABC_tran"/>
    <property type="match status" value="1"/>
</dbReference>
<dbReference type="InterPro" id="IPR039421">
    <property type="entry name" value="Type_1_exporter"/>
</dbReference>
<dbReference type="GO" id="GO:0005524">
    <property type="term" value="F:ATP binding"/>
    <property type="evidence" value="ECO:0007669"/>
    <property type="project" value="UniProtKB-KW"/>
</dbReference>
<dbReference type="Gene3D" id="3.40.50.300">
    <property type="entry name" value="P-loop containing nucleotide triphosphate hydrolases"/>
    <property type="match status" value="1"/>
</dbReference>
<dbReference type="SUPFAM" id="SSF52540">
    <property type="entry name" value="P-loop containing nucleoside triphosphate hydrolases"/>
    <property type="match status" value="1"/>
</dbReference>
<feature type="transmembrane region" description="Helical" evidence="8">
    <location>
        <begin position="64"/>
        <end position="87"/>
    </location>
</feature>
<evidence type="ECO:0000256" key="2">
    <source>
        <dbReference type="ARBA" id="ARBA00022448"/>
    </source>
</evidence>
<evidence type="ECO:0000313" key="12">
    <source>
        <dbReference type="Proteomes" id="UP000051658"/>
    </source>
</evidence>
<feature type="transmembrane region" description="Helical" evidence="8">
    <location>
        <begin position="142"/>
        <end position="162"/>
    </location>
</feature>
<sequence>MLKKIKTTDIKRVLPYLLHYRSSISWALLCGLIGGVASVSATYYTGKAIDAIVGKGQVLFSDLFHVLLLLGLAFLLATITQWLIIYFSNQVAYRAVKDLRIATFDKITKLPLSFFDNTPHGNVISRFTNDLDSISDAVSITLNNLFSGVVIVFVSLGFMLYLSPILTLIVLVTTPLIFLIAWIVAFLSQKNFTKQQQIVGEISGFVSEMVTNQKVVTAFHHEEQVQEEFEKINHRLYTWGQKAQFTSSITNPSARFVDHLSYLLIGVIGGILVVNGNGAVTVGTVSSFVIYSSQFSKPFIELSGITTQIQTATAGLRRVFEVLDSKEEIPDEPNALELENVRGEVQFNHVAFSYSPDRPLIRDFNLAVSPGETVAIVGQTGAGKSTLVNLLMRFYELNSGSIEIDGQPITRYTKDSLRRSFGMVLQDTWLFSGTIKENIAYGNATASEEEIVQAAKSALAHSFIIKLPHGYDTIVGNGGVSISGGQQQLLTIARSMLSNPPMLILDEATSSVDTLTEQKIQEGFLRMMKGRTSFVIAHRLSTIQEADLILVMENGDIVEMGAHKDLLQQDGPYHQLYASQFEK</sequence>
<keyword evidence="3 8" id="KW-0812">Transmembrane</keyword>
<gene>
    <name evidence="11" type="ORF">IV74_GL001258</name>
</gene>
<evidence type="ECO:0000256" key="8">
    <source>
        <dbReference type="SAM" id="Phobius"/>
    </source>
</evidence>
<dbReference type="SMART" id="SM00382">
    <property type="entry name" value="AAA"/>
    <property type="match status" value="1"/>
</dbReference>
<feature type="domain" description="ABC transporter" evidence="9">
    <location>
        <begin position="345"/>
        <end position="579"/>
    </location>
</feature>
<dbReference type="PROSITE" id="PS00211">
    <property type="entry name" value="ABC_TRANSPORTER_1"/>
    <property type="match status" value="1"/>
</dbReference>
<accession>A0A0R2HYV5</accession>
<name>A0A0R2HYV5_CARDV</name>
<keyword evidence="2" id="KW-0813">Transport</keyword>
<dbReference type="PROSITE" id="PS50893">
    <property type="entry name" value="ABC_TRANSPORTER_2"/>
    <property type="match status" value="1"/>
</dbReference>
<comment type="caution">
    <text evidence="11">The sequence shown here is derived from an EMBL/GenBank/DDBJ whole genome shotgun (WGS) entry which is preliminary data.</text>
</comment>
<dbReference type="EMBL" id="JQBS01000001">
    <property type="protein sequence ID" value="KRN58000.1"/>
    <property type="molecule type" value="Genomic_DNA"/>
</dbReference>
<feature type="domain" description="ABC transmembrane type-1" evidence="10">
    <location>
        <begin position="26"/>
        <end position="311"/>
    </location>
</feature>
<dbReference type="eggNOG" id="COG1132">
    <property type="taxonomic scope" value="Bacteria"/>
</dbReference>
<dbReference type="InterPro" id="IPR003439">
    <property type="entry name" value="ABC_transporter-like_ATP-bd"/>
</dbReference>
<feature type="transmembrane region" description="Helical" evidence="8">
    <location>
        <begin position="168"/>
        <end position="187"/>
    </location>
</feature>
<protein>
    <submittedName>
        <fullName evidence="11">ABC transporter-like protein</fullName>
    </submittedName>
</protein>
<feature type="transmembrane region" description="Helical" evidence="8">
    <location>
        <begin position="262"/>
        <end position="291"/>
    </location>
</feature>
<dbReference type="FunFam" id="3.40.50.300:FF:000287">
    <property type="entry name" value="Multidrug ABC transporter ATP-binding protein"/>
    <property type="match status" value="1"/>
</dbReference>
<keyword evidence="4" id="KW-0547">Nucleotide-binding</keyword>
<evidence type="ECO:0000256" key="1">
    <source>
        <dbReference type="ARBA" id="ARBA00004651"/>
    </source>
</evidence>
<dbReference type="CDD" id="cd03254">
    <property type="entry name" value="ABCC_Glucan_exporter_like"/>
    <property type="match status" value="1"/>
</dbReference>
<evidence type="ECO:0000259" key="9">
    <source>
        <dbReference type="PROSITE" id="PS50893"/>
    </source>
</evidence>
<dbReference type="InterPro" id="IPR027417">
    <property type="entry name" value="P-loop_NTPase"/>
</dbReference>
<dbReference type="SUPFAM" id="SSF90123">
    <property type="entry name" value="ABC transporter transmembrane region"/>
    <property type="match status" value="1"/>
</dbReference>
<dbReference type="GO" id="GO:0005886">
    <property type="term" value="C:plasma membrane"/>
    <property type="evidence" value="ECO:0007669"/>
    <property type="project" value="UniProtKB-SubCell"/>
</dbReference>
<evidence type="ECO:0000313" key="11">
    <source>
        <dbReference type="EMBL" id="KRN58000.1"/>
    </source>
</evidence>
<dbReference type="InterPro" id="IPR003593">
    <property type="entry name" value="AAA+_ATPase"/>
</dbReference>
<dbReference type="InterPro" id="IPR036640">
    <property type="entry name" value="ABC1_TM_sf"/>
</dbReference>
<evidence type="ECO:0000256" key="4">
    <source>
        <dbReference type="ARBA" id="ARBA00022741"/>
    </source>
</evidence>
<evidence type="ECO:0000256" key="6">
    <source>
        <dbReference type="ARBA" id="ARBA00022989"/>
    </source>
</evidence>
<dbReference type="Proteomes" id="UP000051658">
    <property type="component" value="Unassembled WGS sequence"/>
</dbReference>
<dbReference type="PANTHER" id="PTHR43394:SF1">
    <property type="entry name" value="ATP-BINDING CASSETTE SUB-FAMILY B MEMBER 10, MITOCHONDRIAL"/>
    <property type="match status" value="1"/>
</dbReference>
<organism evidence="11 12">
    <name type="scientific">Carnobacterium divergens DSM 20623</name>
    <dbReference type="NCBI Taxonomy" id="1449336"/>
    <lineage>
        <taxon>Bacteria</taxon>
        <taxon>Bacillati</taxon>
        <taxon>Bacillota</taxon>
        <taxon>Bacilli</taxon>
        <taxon>Lactobacillales</taxon>
        <taxon>Carnobacteriaceae</taxon>
        <taxon>Carnobacterium</taxon>
    </lineage>
</organism>
<dbReference type="GO" id="GO:0016887">
    <property type="term" value="F:ATP hydrolysis activity"/>
    <property type="evidence" value="ECO:0007669"/>
    <property type="project" value="InterPro"/>
</dbReference>
<reference evidence="11 12" key="1">
    <citation type="journal article" date="2015" name="Genome Announc.">
        <title>Expanding the biotechnology potential of lactobacilli through comparative genomics of 213 strains and associated genera.</title>
        <authorList>
            <person name="Sun Z."/>
            <person name="Harris H.M."/>
            <person name="McCann A."/>
            <person name="Guo C."/>
            <person name="Argimon S."/>
            <person name="Zhang W."/>
            <person name="Yang X."/>
            <person name="Jeffery I.B."/>
            <person name="Cooney J.C."/>
            <person name="Kagawa T.F."/>
            <person name="Liu W."/>
            <person name="Song Y."/>
            <person name="Salvetti E."/>
            <person name="Wrobel A."/>
            <person name="Rasinkangas P."/>
            <person name="Parkhill J."/>
            <person name="Rea M.C."/>
            <person name="O'Sullivan O."/>
            <person name="Ritari J."/>
            <person name="Douillard F.P."/>
            <person name="Paul Ross R."/>
            <person name="Yang R."/>
            <person name="Briner A.E."/>
            <person name="Felis G.E."/>
            <person name="de Vos W.M."/>
            <person name="Barrangou R."/>
            <person name="Klaenhammer T.R."/>
            <person name="Caufield P.W."/>
            <person name="Cui Y."/>
            <person name="Zhang H."/>
            <person name="O'Toole P.W."/>
        </authorList>
    </citation>
    <scope>NUCLEOTIDE SEQUENCE [LARGE SCALE GENOMIC DNA]</scope>
    <source>
        <strain evidence="11 12">DSM 20623</strain>
    </source>
</reference>
<comment type="subcellular location">
    <subcellularLocation>
        <location evidence="1">Cell membrane</location>
        <topology evidence="1">Multi-pass membrane protein</topology>
    </subcellularLocation>
</comment>
<dbReference type="PROSITE" id="PS50929">
    <property type="entry name" value="ABC_TM1F"/>
    <property type="match status" value="1"/>
</dbReference>
<proteinExistence type="predicted"/>